<dbReference type="InterPro" id="IPR013587">
    <property type="entry name" value="Nitrate/nitrite_sensing"/>
</dbReference>
<dbReference type="InterPro" id="IPR036890">
    <property type="entry name" value="HATPase_C_sf"/>
</dbReference>
<sequence length="849" mass="88578">MRERRQPRQRRVRQRLLAALLVCAVTVLAAAVPGVALAVRDLSRAQDRADAAQLTTRATVLAHFLADERDDLAYFAADGRQGEKGGGLPESSRSRVDRQVADVTADAPADLRTALAALPGIRQRALGGTGGPQSVVTAYQPLIDALGRTAGPVTSPLGRAVDAAAVQRGLLVSALTAGGGQPDLTAAAQVAHVQEQAALTEFRATAPAGLRGRYDSTVTGADTAQADRDLAALLDGPELTRADRDLGAKPVNAALTARIGLMRTVEASAATDEAAAAAHDRDDHVTSLELRAGLTALCLLLLVAVLVTAFRGVTRPLAALHRWSRAEPDSGQGVEVIGSDEFAAVARRANALTQEAHALRARAADLTADRTRSLGVHGALSAERDALLRRQDELLRAQDDLTRRLAAASAEGAAQLTHVNLGLRTLGLVERQLALIEGMEDNEQDPERLETIFKLDHLATRIRRNSENLLVLTGTEHSHGAAARPVPLVDVARAAISEVERYERIRIQVLAVARVAGRAADDLSHLLAELLDNATSFSAPHAEVHVSGWLLEGGEVMLSVEDAGIGVPPERLAELNAVLADPDPAPPGTVSGMGLYVVSRLAHRHGIRVQLRPQKLGGTAAVVVLPRVLLPAAEPDEPPATPVEAALAGEPLPVEAELPAGEAPAAAPAPAAAAAFAPAPVAEHARPAPDGDDVTQQPVPTRPRHRRVSSPVPADPPVAPAGGSLTAKGLPQRTPRSSGLTGEPAVREPQHGGPVDAEALRQRLGGLQRGLRAGRRDVEEEISTGSFPLSAELTGRTATGARGPAVEGAAATTTTTDTQDVRDTQDVPDVRGDDQGDAGPAETVEEATR</sequence>
<evidence type="ECO:0000256" key="2">
    <source>
        <dbReference type="ARBA" id="ARBA00012438"/>
    </source>
</evidence>
<dbReference type="Proteomes" id="UP000199323">
    <property type="component" value="Unassembled WGS sequence"/>
</dbReference>
<proteinExistence type="predicted"/>
<dbReference type="SUPFAM" id="SSF55874">
    <property type="entry name" value="ATPase domain of HSP90 chaperone/DNA topoisomerase II/histidine kinase"/>
    <property type="match status" value="1"/>
</dbReference>
<comment type="catalytic activity">
    <reaction evidence="1">
        <text>ATP + protein L-histidine = ADP + protein N-phospho-L-histidine.</text>
        <dbReference type="EC" id="2.7.13.3"/>
    </reaction>
</comment>
<dbReference type="InterPro" id="IPR050980">
    <property type="entry name" value="2C_sensor_his_kinase"/>
</dbReference>
<evidence type="ECO:0000313" key="11">
    <source>
        <dbReference type="Proteomes" id="UP000199323"/>
    </source>
</evidence>
<dbReference type="SMART" id="SM00387">
    <property type="entry name" value="HATPase_c"/>
    <property type="match status" value="1"/>
</dbReference>
<accession>A0A1I2I3P6</accession>
<dbReference type="EC" id="2.7.13.3" evidence="2"/>
<keyword evidence="3" id="KW-0597">Phosphoprotein</keyword>
<keyword evidence="11" id="KW-1185">Reference proteome</keyword>
<feature type="compositionally biased region" description="Basic and acidic residues" evidence="8">
    <location>
        <begin position="819"/>
        <end position="834"/>
    </location>
</feature>
<evidence type="ECO:0000256" key="1">
    <source>
        <dbReference type="ARBA" id="ARBA00000085"/>
    </source>
</evidence>
<evidence type="ECO:0000256" key="3">
    <source>
        <dbReference type="ARBA" id="ARBA00022553"/>
    </source>
</evidence>
<feature type="domain" description="Histidine kinase" evidence="9">
    <location>
        <begin position="523"/>
        <end position="629"/>
    </location>
</feature>
<dbReference type="Gene3D" id="3.30.565.10">
    <property type="entry name" value="Histidine kinase-like ATPase, C-terminal domain"/>
    <property type="match status" value="1"/>
</dbReference>
<dbReference type="GO" id="GO:0004673">
    <property type="term" value="F:protein histidine kinase activity"/>
    <property type="evidence" value="ECO:0007669"/>
    <property type="project" value="UniProtKB-EC"/>
</dbReference>
<evidence type="ECO:0000256" key="7">
    <source>
        <dbReference type="SAM" id="Coils"/>
    </source>
</evidence>
<dbReference type="Pfam" id="PF02518">
    <property type="entry name" value="HATPase_c"/>
    <property type="match status" value="1"/>
</dbReference>
<evidence type="ECO:0000259" key="9">
    <source>
        <dbReference type="PROSITE" id="PS50109"/>
    </source>
</evidence>
<keyword evidence="4" id="KW-0808">Transferase</keyword>
<evidence type="ECO:0000256" key="4">
    <source>
        <dbReference type="ARBA" id="ARBA00022679"/>
    </source>
</evidence>
<keyword evidence="7" id="KW-0175">Coiled coil</keyword>
<feature type="region of interest" description="Disordered" evidence="8">
    <location>
        <begin position="677"/>
        <end position="849"/>
    </location>
</feature>
<dbReference type="PROSITE" id="PS50109">
    <property type="entry name" value="HIS_KIN"/>
    <property type="match status" value="1"/>
</dbReference>
<dbReference type="RefSeq" id="WP_245796181.1">
    <property type="nucleotide sequence ID" value="NZ_FONG01000012.1"/>
</dbReference>
<evidence type="ECO:0000313" key="10">
    <source>
        <dbReference type="EMBL" id="SFF36230.1"/>
    </source>
</evidence>
<dbReference type="InterPro" id="IPR005467">
    <property type="entry name" value="His_kinase_dom"/>
</dbReference>
<dbReference type="GO" id="GO:0000160">
    <property type="term" value="P:phosphorelay signal transduction system"/>
    <property type="evidence" value="ECO:0007669"/>
    <property type="project" value="UniProtKB-KW"/>
</dbReference>
<gene>
    <name evidence="10" type="ORF">SAMN05216251_112127</name>
</gene>
<dbReference type="EMBL" id="FONG01000012">
    <property type="protein sequence ID" value="SFF36230.1"/>
    <property type="molecule type" value="Genomic_DNA"/>
</dbReference>
<evidence type="ECO:0000256" key="8">
    <source>
        <dbReference type="SAM" id="MobiDB-lite"/>
    </source>
</evidence>
<dbReference type="STRING" id="380248.SAMN05216251_112127"/>
<dbReference type="PANTHER" id="PTHR44936">
    <property type="entry name" value="SENSOR PROTEIN CREC"/>
    <property type="match status" value="1"/>
</dbReference>
<organism evidence="10 11">
    <name type="scientific">Actinacidiphila alni</name>
    <dbReference type="NCBI Taxonomy" id="380248"/>
    <lineage>
        <taxon>Bacteria</taxon>
        <taxon>Bacillati</taxon>
        <taxon>Actinomycetota</taxon>
        <taxon>Actinomycetes</taxon>
        <taxon>Kitasatosporales</taxon>
        <taxon>Streptomycetaceae</taxon>
        <taxon>Actinacidiphila</taxon>
    </lineage>
</organism>
<name>A0A1I2I3P6_9ACTN</name>
<reference evidence="11" key="1">
    <citation type="submission" date="2016-10" db="EMBL/GenBank/DDBJ databases">
        <authorList>
            <person name="Varghese N."/>
            <person name="Submissions S."/>
        </authorList>
    </citation>
    <scope>NUCLEOTIDE SEQUENCE [LARGE SCALE GENOMIC DNA]</scope>
    <source>
        <strain evidence="11">CGMCC 4.3510</strain>
    </source>
</reference>
<evidence type="ECO:0000256" key="5">
    <source>
        <dbReference type="ARBA" id="ARBA00022777"/>
    </source>
</evidence>
<feature type="coiled-coil region" evidence="7">
    <location>
        <begin position="349"/>
        <end position="411"/>
    </location>
</feature>
<dbReference type="PANTHER" id="PTHR44936:SF9">
    <property type="entry name" value="SENSOR PROTEIN CREC"/>
    <property type="match status" value="1"/>
</dbReference>
<keyword evidence="5 10" id="KW-0418">Kinase</keyword>
<keyword evidence="6" id="KW-0902">Two-component regulatory system</keyword>
<dbReference type="InterPro" id="IPR003594">
    <property type="entry name" value="HATPase_dom"/>
</dbReference>
<protein>
    <recommendedName>
        <fullName evidence="2">histidine kinase</fullName>
        <ecNumber evidence="2">2.7.13.3</ecNumber>
    </recommendedName>
</protein>
<dbReference type="Pfam" id="PF08376">
    <property type="entry name" value="NIT"/>
    <property type="match status" value="1"/>
</dbReference>
<dbReference type="AlphaFoldDB" id="A0A1I2I3P6"/>
<feature type="compositionally biased region" description="Low complexity" evidence="8">
    <location>
        <begin position="762"/>
        <end position="771"/>
    </location>
</feature>
<evidence type="ECO:0000256" key="6">
    <source>
        <dbReference type="ARBA" id="ARBA00023012"/>
    </source>
</evidence>